<dbReference type="InterPro" id="IPR024078">
    <property type="entry name" value="LmbE-like_dom_sf"/>
</dbReference>
<feature type="region of interest" description="Disordered" evidence="2">
    <location>
        <begin position="1"/>
        <end position="20"/>
    </location>
</feature>
<keyword evidence="3" id="KW-0489">Methyltransferase</keyword>
<evidence type="ECO:0000313" key="3">
    <source>
        <dbReference type="EMBL" id="RYB92060.1"/>
    </source>
</evidence>
<dbReference type="InterPro" id="IPR003737">
    <property type="entry name" value="GlcNAc_PI_deacetylase-related"/>
</dbReference>
<evidence type="ECO:0000313" key="4">
    <source>
        <dbReference type="Proteomes" id="UP000294071"/>
    </source>
</evidence>
<dbReference type="Pfam" id="PF05401">
    <property type="entry name" value="NodS"/>
    <property type="match status" value="1"/>
</dbReference>
<proteinExistence type="predicted"/>
<dbReference type="Gene3D" id="3.40.50.10320">
    <property type="entry name" value="LmbE-like"/>
    <property type="match status" value="1"/>
</dbReference>
<dbReference type="SUPFAM" id="SSF102588">
    <property type="entry name" value="LmbE-like"/>
    <property type="match status" value="1"/>
</dbReference>
<organism evidence="3 4">
    <name type="scientific">Nocardioides oleivorans</name>
    <dbReference type="NCBI Taxonomy" id="273676"/>
    <lineage>
        <taxon>Bacteria</taxon>
        <taxon>Bacillati</taxon>
        <taxon>Actinomycetota</taxon>
        <taxon>Actinomycetes</taxon>
        <taxon>Propionibacteriales</taxon>
        <taxon>Nocardioidaceae</taxon>
        <taxon>Nocardioides</taxon>
    </lineage>
</organism>
<evidence type="ECO:0000256" key="1">
    <source>
        <dbReference type="ARBA" id="ARBA00022833"/>
    </source>
</evidence>
<dbReference type="RefSeq" id="WP_129401725.1">
    <property type="nucleotide sequence ID" value="NZ_SDWT01000002.1"/>
</dbReference>
<gene>
    <name evidence="3" type="ORF">EUA93_18355</name>
</gene>
<dbReference type="Proteomes" id="UP000294071">
    <property type="component" value="Unassembled WGS sequence"/>
</dbReference>
<dbReference type="PANTHER" id="PTHR12993">
    <property type="entry name" value="N-ACETYLGLUCOSAMINYL-PHOSPHATIDYLINOSITOL DE-N-ACETYLASE-RELATED"/>
    <property type="match status" value="1"/>
</dbReference>
<reference evidence="3 4" key="1">
    <citation type="submission" date="2019-01" db="EMBL/GenBank/DDBJ databases">
        <title>Novel species of Nocardioides.</title>
        <authorList>
            <person name="Liu Q."/>
            <person name="Xin Y.-H."/>
        </authorList>
    </citation>
    <scope>NUCLEOTIDE SEQUENCE [LARGE SCALE GENOMIC DNA]</scope>
    <source>
        <strain evidence="3 4">CGMCC 4.6882</strain>
    </source>
</reference>
<dbReference type="InterPro" id="IPR008715">
    <property type="entry name" value="SAM-MeTfrase_NodS-like"/>
</dbReference>
<dbReference type="OrthoDB" id="116799at2"/>
<dbReference type="InterPro" id="IPR029063">
    <property type="entry name" value="SAM-dependent_MTases_sf"/>
</dbReference>
<dbReference type="Pfam" id="PF02585">
    <property type="entry name" value="PIG-L"/>
    <property type="match status" value="1"/>
</dbReference>
<feature type="compositionally biased region" description="Basic and acidic residues" evidence="2">
    <location>
        <begin position="1"/>
        <end position="10"/>
    </location>
</feature>
<name>A0A4Q2RSN8_9ACTN</name>
<dbReference type="PANTHER" id="PTHR12993:SF29">
    <property type="entry name" value="BLR3841 PROTEIN"/>
    <property type="match status" value="1"/>
</dbReference>
<keyword evidence="4" id="KW-1185">Reference proteome</keyword>
<dbReference type="GO" id="GO:0032259">
    <property type="term" value="P:methylation"/>
    <property type="evidence" value="ECO:0007669"/>
    <property type="project" value="UniProtKB-KW"/>
</dbReference>
<dbReference type="Gene3D" id="3.40.50.150">
    <property type="entry name" value="Vaccinia Virus protein VP39"/>
    <property type="match status" value="1"/>
</dbReference>
<dbReference type="GO" id="GO:0016137">
    <property type="term" value="P:glycoside metabolic process"/>
    <property type="evidence" value="ECO:0007669"/>
    <property type="project" value="UniProtKB-ARBA"/>
</dbReference>
<dbReference type="EMBL" id="SDWT01000002">
    <property type="protein sequence ID" value="RYB92060.1"/>
    <property type="molecule type" value="Genomic_DNA"/>
</dbReference>
<dbReference type="GO" id="GO:0008757">
    <property type="term" value="F:S-adenosylmethionine-dependent methyltransferase activity"/>
    <property type="evidence" value="ECO:0007669"/>
    <property type="project" value="InterPro"/>
</dbReference>
<dbReference type="CDD" id="cd02440">
    <property type="entry name" value="AdoMet_MTases"/>
    <property type="match status" value="1"/>
</dbReference>
<dbReference type="SUPFAM" id="SSF53335">
    <property type="entry name" value="S-adenosyl-L-methionine-dependent methyltransferases"/>
    <property type="match status" value="1"/>
</dbReference>
<keyword evidence="3" id="KW-0808">Transferase</keyword>
<accession>A0A4Q2RSN8</accession>
<protein>
    <submittedName>
        <fullName evidence="3">Methyltransferase domain-containing protein</fullName>
    </submittedName>
</protein>
<dbReference type="GO" id="GO:0016811">
    <property type="term" value="F:hydrolase activity, acting on carbon-nitrogen (but not peptide) bonds, in linear amides"/>
    <property type="evidence" value="ECO:0007669"/>
    <property type="project" value="TreeGrafter"/>
</dbReference>
<dbReference type="GO" id="GO:0009312">
    <property type="term" value="P:oligosaccharide biosynthetic process"/>
    <property type="evidence" value="ECO:0007669"/>
    <property type="project" value="InterPro"/>
</dbReference>
<dbReference type="AlphaFoldDB" id="A0A4Q2RSN8"/>
<comment type="caution">
    <text evidence="3">The sequence shown here is derived from an EMBL/GenBank/DDBJ whole genome shotgun (WGS) entry which is preliminary data.</text>
</comment>
<sequence>MSEPTFRHDSPGTPADDWAGSPRWSSLADLRLPAGRRRLVVVGAHPDDETLGAGGLIRAAALDGWIVEVVSATAGEGSHPLSPTHSTDRLAARRRGELGSAISLLAPAATVRCLDLPDGGVADEVGALVSALVETIGTDGDEVLLCAPWRHDGHPDHEAVGRAAALAAARTDAQLLEYPVWLWHWGRIDDLPWSQTQRLALDVPAHDAKRAAVAAHASQVRPLSDQPGDEVLLGADLLAHFDRDGEVFITDTGPVDDDALDLVHHEQADPWQVDSFYERRKRAVTLASLPRQTYARALEVGCSVGALALDLAGRSDHLLALDASPAAIDLARDRTAPLPHVDVRLAHVPDEWPDGDFDLVSISEVGYFLSPRQLADVVRLATSALATDGHLLLCHWRHQPVGWPLAGPAVHDAFLAAGLEVLVEHQEPDFLLHVLAVPS</sequence>
<keyword evidence="1" id="KW-0862">Zinc</keyword>
<evidence type="ECO:0000256" key="2">
    <source>
        <dbReference type="SAM" id="MobiDB-lite"/>
    </source>
</evidence>